<accession>A0A453N0W7</accession>
<dbReference type="AlphaFoldDB" id="A0A453N0W7"/>
<evidence type="ECO:0000256" key="2">
    <source>
        <dbReference type="SAM" id="MobiDB-lite"/>
    </source>
</evidence>
<dbReference type="PANTHER" id="PTHR45125">
    <property type="entry name" value="F21J9.4-RELATED"/>
    <property type="match status" value="1"/>
</dbReference>
<reference evidence="4" key="3">
    <citation type="journal article" date="2017" name="Nature">
        <title>Genome sequence of the progenitor of the wheat D genome Aegilops tauschii.</title>
        <authorList>
            <person name="Luo M.C."/>
            <person name="Gu Y.Q."/>
            <person name="Puiu D."/>
            <person name="Wang H."/>
            <person name="Twardziok S.O."/>
            <person name="Deal K.R."/>
            <person name="Huo N."/>
            <person name="Zhu T."/>
            <person name="Wang L."/>
            <person name="Wang Y."/>
            <person name="McGuire P.E."/>
            <person name="Liu S."/>
            <person name="Long H."/>
            <person name="Ramasamy R.K."/>
            <person name="Rodriguez J.C."/>
            <person name="Van S.L."/>
            <person name="Yuan L."/>
            <person name="Wang Z."/>
            <person name="Xia Z."/>
            <person name="Xiao L."/>
            <person name="Anderson O.D."/>
            <person name="Ouyang S."/>
            <person name="Liang Y."/>
            <person name="Zimin A.V."/>
            <person name="Pertea G."/>
            <person name="Qi P."/>
            <person name="Bennetzen J.L."/>
            <person name="Dai X."/>
            <person name="Dawson M.W."/>
            <person name="Muller H.G."/>
            <person name="Kugler K."/>
            <person name="Rivarola-Duarte L."/>
            <person name="Spannagl M."/>
            <person name="Mayer K.F.X."/>
            <person name="Lu F.H."/>
            <person name="Bevan M.W."/>
            <person name="Leroy P."/>
            <person name="Li P."/>
            <person name="You F.M."/>
            <person name="Sun Q."/>
            <person name="Liu Z."/>
            <person name="Lyons E."/>
            <person name="Wicker T."/>
            <person name="Salzberg S.L."/>
            <person name="Devos K.M."/>
            <person name="Dvorak J."/>
        </authorList>
    </citation>
    <scope>NUCLEOTIDE SEQUENCE [LARGE SCALE GENOMIC DNA]</scope>
    <source>
        <strain evidence="4">cv. AL8/78</strain>
    </source>
</reference>
<dbReference type="Proteomes" id="UP000015105">
    <property type="component" value="Chromosome 6D"/>
</dbReference>
<reference evidence="5" key="2">
    <citation type="journal article" date="2017" name="Nat. Plants">
        <title>The Aegilops tauschii genome reveals multiple impacts of transposons.</title>
        <authorList>
            <person name="Zhao G."/>
            <person name="Zou C."/>
            <person name="Li K."/>
            <person name="Wang K."/>
            <person name="Li T."/>
            <person name="Gao L."/>
            <person name="Zhang X."/>
            <person name="Wang H."/>
            <person name="Yang Z."/>
            <person name="Liu X."/>
            <person name="Jiang W."/>
            <person name="Mao L."/>
            <person name="Kong X."/>
            <person name="Jiao Y."/>
            <person name="Jia J."/>
        </authorList>
    </citation>
    <scope>NUCLEOTIDE SEQUENCE [LARGE SCALE GENOMIC DNA]</scope>
    <source>
        <strain evidence="5">cv. AL8/78</strain>
    </source>
</reference>
<organism evidence="4 5">
    <name type="scientific">Aegilops tauschii subsp. strangulata</name>
    <name type="common">Goatgrass</name>
    <dbReference type="NCBI Taxonomy" id="200361"/>
    <lineage>
        <taxon>Eukaryota</taxon>
        <taxon>Viridiplantae</taxon>
        <taxon>Streptophyta</taxon>
        <taxon>Embryophyta</taxon>
        <taxon>Tracheophyta</taxon>
        <taxon>Spermatophyta</taxon>
        <taxon>Magnoliopsida</taxon>
        <taxon>Liliopsida</taxon>
        <taxon>Poales</taxon>
        <taxon>Poaceae</taxon>
        <taxon>BOP clade</taxon>
        <taxon>Pooideae</taxon>
        <taxon>Triticodae</taxon>
        <taxon>Triticeae</taxon>
        <taxon>Triticinae</taxon>
        <taxon>Aegilops</taxon>
    </lineage>
</organism>
<dbReference type="InterPro" id="IPR029466">
    <property type="entry name" value="NAM-associated_C"/>
</dbReference>
<evidence type="ECO:0000313" key="4">
    <source>
        <dbReference type="EnsemblPlants" id="AET6Gv20173100.2"/>
    </source>
</evidence>
<dbReference type="STRING" id="200361.A0A453N0W7"/>
<reference evidence="4" key="5">
    <citation type="journal article" date="2021" name="G3 (Bethesda)">
        <title>Aegilops tauschii genome assembly Aet v5.0 features greater sequence contiguity and improved annotation.</title>
        <authorList>
            <person name="Wang L."/>
            <person name="Zhu T."/>
            <person name="Rodriguez J.C."/>
            <person name="Deal K.R."/>
            <person name="Dubcovsky J."/>
            <person name="McGuire P.E."/>
            <person name="Lux T."/>
            <person name="Spannagl M."/>
            <person name="Mayer K.F.X."/>
            <person name="Baldrich P."/>
            <person name="Meyers B.C."/>
            <person name="Huo N."/>
            <person name="Gu Y.Q."/>
            <person name="Zhou H."/>
            <person name="Devos K.M."/>
            <person name="Bennetzen J.L."/>
            <person name="Unver T."/>
            <person name="Budak H."/>
            <person name="Gulick P.J."/>
            <person name="Galiba G."/>
            <person name="Kalapos B."/>
            <person name="Nelson D.R."/>
            <person name="Li P."/>
            <person name="You F.M."/>
            <person name="Luo M.C."/>
            <person name="Dvorak J."/>
        </authorList>
    </citation>
    <scope>NUCLEOTIDE SEQUENCE [LARGE SCALE GENOMIC DNA]</scope>
    <source>
        <strain evidence="4">cv. AL8/78</strain>
    </source>
</reference>
<proteinExistence type="predicted"/>
<feature type="compositionally biased region" description="Polar residues" evidence="2">
    <location>
        <begin position="378"/>
        <end position="390"/>
    </location>
</feature>
<reference evidence="5" key="1">
    <citation type="journal article" date="2014" name="Science">
        <title>Ancient hybridizations among the ancestral genomes of bread wheat.</title>
        <authorList>
            <consortium name="International Wheat Genome Sequencing Consortium,"/>
            <person name="Marcussen T."/>
            <person name="Sandve S.R."/>
            <person name="Heier L."/>
            <person name="Spannagl M."/>
            <person name="Pfeifer M."/>
            <person name="Jakobsen K.S."/>
            <person name="Wulff B.B."/>
            <person name="Steuernagel B."/>
            <person name="Mayer K.F."/>
            <person name="Olsen O.A."/>
        </authorList>
    </citation>
    <scope>NUCLEOTIDE SEQUENCE [LARGE SCALE GENOMIC DNA]</scope>
    <source>
        <strain evidence="5">cv. AL8/78</strain>
    </source>
</reference>
<feature type="coiled-coil region" evidence="1">
    <location>
        <begin position="633"/>
        <end position="664"/>
    </location>
</feature>
<reference evidence="4" key="4">
    <citation type="submission" date="2019-03" db="UniProtKB">
        <authorList>
            <consortium name="EnsemblPlants"/>
        </authorList>
    </citation>
    <scope>IDENTIFICATION</scope>
</reference>
<evidence type="ECO:0000259" key="3">
    <source>
        <dbReference type="Pfam" id="PF14303"/>
    </source>
</evidence>
<dbReference type="EnsemblPlants" id="AET6Gv20173100.2">
    <property type="protein sequence ID" value="AET6Gv20173100.2"/>
    <property type="gene ID" value="AET6Gv20173100"/>
</dbReference>
<dbReference type="Pfam" id="PF14303">
    <property type="entry name" value="NAM-associated"/>
    <property type="match status" value="2"/>
</dbReference>
<evidence type="ECO:0000256" key="1">
    <source>
        <dbReference type="SAM" id="Coils"/>
    </source>
</evidence>
<feature type="region of interest" description="Disordered" evidence="2">
    <location>
        <begin position="528"/>
        <end position="581"/>
    </location>
</feature>
<sequence length="704" mass="80547">GMLFCLVNTVPKGNHGRFPGKVQGNGKGGKRGKTQRPELGRVVFAVTGARSGTPPMEEGAAAGVAGRGAHEGESLTSGRRPPGFDGVRIKAMRGAIQGHPLAHESHVQGAQMDGYRSSLNQGNNGTFWDERQVCIPAEEQQSPAGRSTRSVRSRGRRTKNFSDKEDNMLVLAWLNIGMEVAPGNEQVRSYWQRIYCYFHRNRNFESDRNQNSLTHRWSTIQEHVQKFCWCYDRIGCKNGITEEERIVQALGVYKSEEKKAFGFLHCWNTLHAHQKWTDRLSQKKQKTTSNSSPGTFALGTNSIRLDDEADARSPKNEDSGSDDGGDCGHEQVQALECALQEQPLDHKSHLQVATMDGYTYRSLLNQGNKEPFWDDRQLGSSSAEEQQSPIEQAIPSMPTNIKRTENFSDMEDYMLVLAWLNISMDAAQGNEQTCSTYWQRMHCYFHENRNFESDRSQNSLLHRWSTIQEHVQKFCRCYDRVGRRSVMTEKDKIVQALEVYKAEEKKAFGFLHCWNTLQLHKKWTDMLSQKKQKTTPNSSPDTSNSRWPDGEAEVPTPENEPLERPIGSMAEKEQLQPCKSSVSPNDNIYMEAADHLWSNKRVAESVKELKEDEHFEQACALEEERIANGKDMIAHKRKKLEVKERELEFKRKKLEVRERELELQRRLEDGRIMDMDISAMTGRQQQFYMSLQSEIIARRCNSSK</sequence>
<feature type="compositionally biased region" description="Low complexity" evidence="2">
    <location>
        <begin position="534"/>
        <end position="545"/>
    </location>
</feature>
<feature type="region of interest" description="Disordered" evidence="2">
    <location>
        <begin position="281"/>
        <end position="328"/>
    </location>
</feature>
<dbReference type="Gramene" id="AET6Gv20173100.2">
    <property type="protein sequence ID" value="AET6Gv20173100.2"/>
    <property type="gene ID" value="AET6Gv20173100"/>
</dbReference>
<evidence type="ECO:0000313" key="5">
    <source>
        <dbReference type="Proteomes" id="UP000015105"/>
    </source>
</evidence>
<keyword evidence="1" id="KW-0175">Coiled coil</keyword>
<feature type="compositionally biased region" description="Basic and acidic residues" evidence="2">
    <location>
        <begin position="304"/>
        <end position="318"/>
    </location>
</feature>
<feature type="region of interest" description="Disordered" evidence="2">
    <location>
        <begin position="371"/>
        <end position="392"/>
    </location>
</feature>
<feature type="region of interest" description="Disordered" evidence="2">
    <location>
        <begin position="135"/>
        <end position="159"/>
    </location>
</feature>
<name>A0A453N0W7_AEGTS</name>
<feature type="domain" description="No apical meristem-associated C-terminal" evidence="3">
    <location>
        <begin position="506"/>
        <end position="695"/>
    </location>
</feature>
<protein>
    <recommendedName>
        <fullName evidence="3">No apical meristem-associated C-terminal domain-containing protein</fullName>
    </recommendedName>
</protein>
<keyword evidence="5" id="KW-1185">Reference proteome</keyword>
<dbReference type="PANTHER" id="PTHR45125:SF45">
    <property type="entry name" value="NO APICAL MERISTEM-ASSOCIATED C-TERMINAL DOMAIN-CONTAINING PROTEIN"/>
    <property type="match status" value="1"/>
</dbReference>
<feature type="domain" description="No apical meristem-associated C-terminal" evidence="3">
    <location>
        <begin position="259"/>
        <end position="320"/>
    </location>
</feature>
<feature type="compositionally biased region" description="Basic residues" evidence="2">
    <location>
        <begin position="149"/>
        <end position="159"/>
    </location>
</feature>